<feature type="compositionally biased region" description="Basic and acidic residues" evidence="2">
    <location>
        <begin position="1"/>
        <end position="24"/>
    </location>
</feature>
<dbReference type="Gene3D" id="2.10.25.10">
    <property type="entry name" value="Laminin"/>
    <property type="match status" value="1"/>
</dbReference>
<gene>
    <name evidence="3" type="ORF">PACLA_8A083644</name>
</gene>
<comment type="caution">
    <text evidence="1">Lacks conserved residue(s) required for the propagation of feature annotation.</text>
</comment>
<dbReference type="PROSITE" id="PS01186">
    <property type="entry name" value="EGF_2"/>
    <property type="match status" value="1"/>
</dbReference>
<feature type="region of interest" description="Disordered" evidence="2">
    <location>
        <begin position="67"/>
        <end position="174"/>
    </location>
</feature>
<feature type="disulfide bond" evidence="1">
    <location>
        <begin position="1081"/>
        <end position="1090"/>
    </location>
</feature>
<sequence length="1405" mass="160074">DKGKDPFEGERQFIDEGDRSTDPKRPRRLPLNYKGKRGIMPTWKYSERQKAKALLVEEAYQSLLSRGVEGLPPTMGGRWRTDDPQVNAEMKRLENLRNPKRPRGRPPKARAGGAVKAPRGRPQKVKSDAEVVIPKRRGRPPKVKSDAEVVIPKRRGRPPKVKVSETPKPKVKRQTVAERFISQNRIKLSVPANSVITQVGPSKFTVTVDLSKKPTRKAPEVPKGVAPWKPRERPVPKPRTVIPREKPIPKPRTVIPRERPVPKPRTKKPVPPPKLRKPVKVTKEVGKQPVVVAPEKHEIDPFGTYLEKPSYRKIETAANGAAVTYSITPNYMDPLDQMTASRQVVRGVLVNELKRMGGLKYTETIKVRMSKEIGNDKTKKDSIYFKSKTGTATNFEDIESTAAQNQLTILSRIETFQNLGSNWIILNIESHYVNIAMYKPLKGSSYMKLPADISNPKCGLINMQNDDNKCFMWSHLRHVRPRARRATTITKQDREFAVNLDYEGIDFPVKISDIDKIERKNSISISVFGYKGKKQFYPIRNSKTKYDEHMELLLLGDNEGGNHYVLIKDVNRMLFSVSGNSNKKHFCLHCLHSCVSEESLKKHSETCIEVNGTQATKLPSEGTKIKFKNYRNSMPAPFVIYADFESMLVPEERKVDSEDTEDKSTTELYQTHKACSFGLKTVCHYDDQYSGEYVSYVGKDATEVFLKTVLKESIKCREMVNKIFKKKMVITPEQETEFWMTRNCSICGNDLGDDRVRDHDHVTGLYRGAAHNMCNLKYRITWKVPVVFHNLRGYDSHLIMQEIGKSTFRHSTANNKRLPWRRRKEYAPENTDSLMYEIKTDDVYEDFKRIAHNKKTLSHQRACSLDIYRYGGRSEGRSTAAAFTLFKDYLDKKLVDLKDDLKEEARSSTDLAAKKLKETSELTFRYEGNKQQHKFNRGLADQVALVSKALERKNIAQTTISLDELSKLIKRRNKIIRLADKSPAGWDLVNEYLSGELASGSDDEKRIRKAEQTALRKRNNKQRVLDLVATMKCLSYSFNLELVGRTTSCSPGCLVNPCQNGGSHESLFPTDYTKRRFKCNCPMGYGGNLCQDVVKSCRGYINGKRVPGLYMVFDDNMNPFDVFCEFDLNSTMTWTLIQSYELRKKGLFSRKVFNLNFSVDENTPRWDAYRLSKPRMQSIQKDSSKFRMTCNYDTDGVVFRDYLQAANDQMDIITFVKGDVCILVEWINIRGQECKNCTALLNQGGRYKFSLHSDSFHAGDRGCEFVPNKGLSCSRGGEDNFGLYKCVNPAHRCSSSQSATTQTWFGGLFSVVVPAQLSLLTPSCLQGVLTSEWVPRSLNIEADIISKSVDYDDWTTTHQCCQPYVVDLVVFPSSLGIFALGDYKDSLIGSNKFMSEVLAARFQFS</sequence>
<reference evidence="3" key="1">
    <citation type="submission" date="2020-04" db="EMBL/GenBank/DDBJ databases">
        <authorList>
            <person name="Alioto T."/>
            <person name="Alioto T."/>
            <person name="Gomez Garrido J."/>
        </authorList>
    </citation>
    <scope>NUCLEOTIDE SEQUENCE</scope>
    <source>
        <strain evidence="3">A484AB</strain>
    </source>
</reference>
<feature type="compositionally biased region" description="Basic and acidic residues" evidence="2">
    <location>
        <begin position="79"/>
        <end position="97"/>
    </location>
</feature>
<evidence type="ECO:0000256" key="2">
    <source>
        <dbReference type="SAM" id="MobiDB-lite"/>
    </source>
</evidence>
<dbReference type="InterPro" id="IPR044925">
    <property type="entry name" value="His-Me_finger_sf"/>
</dbReference>
<dbReference type="GO" id="GO:0003677">
    <property type="term" value="F:DNA binding"/>
    <property type="evidence" value="ECO:0007669"/>
    <property type="project" value="InterPro"/>
</dbReference>
<dbReference type="PRINTS" id="PR00929">
    <property type="entry name" value="ATHOOK"/>
</dbReference>
<dbReference type="PANTHER" id="PTHR31511">
    <property type="entry name" value="PROTEIN CBG23764"/>
    <property type="match status" value="1"/>
</dbReference>
<name>A0A6S7IK33_PARCT</name>
<protein>
    <submittedName>
        <fullName evidence="3">Gastrula zinc finger</fullName>
    </submittedName>
</protein>
<dbReference type="SUPFAM" id="SSF54060">
    <property type="entry name" value="His-Me finger endonucleases"/>
    <property type="match status" value="1"/>
</dbReference>
<dbReference type="EMBL" id="CACRXK020005434">
    <property type="protein sequence ID" value="CAB4006182.1"/>
    <property type="molecule type" value="Genomic_DNA"/>
</dbReference>
<dbReference type="Proteomes" id="UP001152795">
    <property type="component" value="Unassembled WGS sequence"/>
</dbReference>
<feature type="non-terminal residue" evidence="3">
    <location>
        <position position="1405"/>
    </location>
</feature>
<keyword evidence="4" id="KW-1185">Reference proteome</keyword>
<feature type="compositionally biased region" description="Basic residues" evidence="2">
    <location>
        <begin position="98"/>
        <end position="108"/>
    </location>
</feature>
<evidence type="ECO:0000256" key="1">
    <source>
        <dbReference type="PROSITE-ProRule" id="PRU00076"/>
    </source>
</evidence>
<dbReference type="PROSITE" id="PS00022">
    <property type="entry name" value="EGF_1"/>
    <property type="match status" value="1"/>
</dbReference>
<dbReference type="OrthoDB" id="6618820at2759"/>
<dbReference type="PANTHER" id="PTHR31511:SF12">
    <property type="entry name" value="RHO TERMINATION FACTOR N-TERMINAL DOMAIN-CONTAINING PROTEIN"/>
    <property type="match status" value="1"/>
</dbReference>
<keyword evidence="1" id="KW-1015">Disulfide bond</keyword>
<evidence type="ECO:0000313" key="3">
    <source>
        <dbReference type="EMBL" id="CAB4006182.1"/>
    </source>
</evidence>
<dbReference type="InterPro" id="IPR000742">
    <property type="entry name" value="EGF"/>
</dbReference>
<keyword evidence="1" id="KW-0245">EGF-like domain</keyword>
<dbReference type="PROSITE" id="PS50026">
    <property type="entry name" value="EGF_3"/>
    <property type="match status" value="1"/>
</dbReference>
<organism evidence="3 4">
    <name type="scientific">Paramuricea clavata</name>
    <name type="common">Red gorgonian</name>
    <name type="synonym">Violescent sea-whip</name>
    <dbReference type="NCBI Taxonomy" id="317549"/>
    <lineage>
        <taxon>Eukaryota</taxon>
        <taxon>Metazoa</taxon>
        <taxon>Cnidaria</taxon>
        <taxon>Anthozoa</taxon>
        <taxon>Octocorallia</taxon>
        <taxon>Malacalcyonacea</taxon>
        <taxon>Plexauridae</taxon>
        <taxon>Paramuricea</taxon>
    </lineage>
</organism>
<comment type="caution">
    <text evidence="3">The sequence shown here is derived from an EMBL/GenBank/DDBJ whole genome shotgun (WGS) entry which is preliminary data.</text>
</comment>
<evidence type="ECO:0000313" key="4">
    <source>
        <dbReference type="Proteomes" id="UP001152795"/>
    </source>
</evidence>
<proteinExistence type="predicted"/>
<accession>A0A6S7IK33</accession>
<feature type="region of interest" description="Disordered" evidence="2">
    <location>
        <begin position="1"/>
        <end position="36"/>
    </location>
</feature>
<feature type="region of interest" description="Disordered" evidence="2">
    <location>
        <begin position="215"/>
        <end position="276"/>
    </location>
</feature>
<dbReference type="InterPro" id="IPR017956">
    <property type="entry name" value="AT_hook_DNA-bd_motif"/>
</dbReference>
<dbReference type="SMART" id="SM00384">
    <property type="entry name" value="AT_hook"/>
    <property type="match status" value="4"/>
</dbReference>
<feature type="compositionally biased region" description="Basic residues" evidence="2">
    <location>
        <begin position="262"/>
        <end position="276"/>
    </location>
</feature>